<evidence type="ECO:0000313" key="2">
    <source>
        <dbReference type="EMBL" id="KAK2720144.1"/>
    </source>
</evidence>
<dbReference type="EMBL" id="JAVRJZ010000007">
    <property type="protein sequence ID" value="KAK2720144.1"/>
    <property type="molecule type" value="Genomic_DNA"/>
</dbReference>
<organism evidence="2 3">
    <name type="scientific">Artemia franciscana</name>
    <name type="common">Brine shrimp</name>
    <name type="synonym">Artemia sanfranciscana</name>
    <dbReference type="NCBI Taxonomy" id="6661"/>
    <lineage>
        <taxon>Eukaryota</taxon>
        <taxon>Metazoa</taxon>
        <taxon>Ecdysozoa</taxon>
        <taxon>Arthropoda</taxon>
        <taxon>Crustacea</taxon>
        <taxon>Branchiopoda</taxon>
        <taxon>Anostraca</taxon>
        <taxon>Artemiidae</taxon>
        <taxon>Artemia</taxon>
    </lineage>
</organism>
<name>A0AA88I4Q5_ARTSF</name>
<reference evidence="2" key="1">
    <citation type="submission" date="2023-07" db="EMBL/GenBank/DDBJ databases">
        <title>Chromosome-level genome assembly of Artemia franciscana.</title>
        <authorList>
            <person name="Jo E."/>
        </authorList>
    </citation>
    <scope>NUCLEOTIDE SEQUENCE</scope>
    <source>
        <tissue evidence="2">Whole body</tissue>
    </source>
</reference>
<dbReference type="Proteomes" id="UP001187531">
    <property type="component" value="Unassembled WGS sequence"/>
</dbReference>
<comment type="caution">
    <text evidence="2">The sequence shown here is derived from an EMBL/GenBank/DDBJ whole genome shotgun (WGS) entry which is preliminary data.</text>
</comment>
<evidence type="ECO:0000256" key="1">
    <source>
        <dbReference type="SAM" id="MobiDB-lite"/>
    </source>
</evidence>
<dbReference type="AlphaFoldDB" id="A0AA88I4Q5"/>
<gene>
    <name evidence="2" type="ORF">QYM36_004150</name>
</gene>
<protein>
    <submittedName>
        <fullName evidence="2">Uncharacterized protein</fullName>
    </submittedName>
</protein>
<feature type="region of interest" description="Disordered" evidence="1">
    <location>
        <begin position="1"/>
        <end position="20"/>
    </location>
</feature>
<proteinExistence type="predicted"/>
<sequence>MNGRISNLESDVASKCSQAKERTKIEDIVTSKLSQSHSDSSKKFESDMRKIIHEDRERQKHQFNIVAYGIPESCKRGC</sequence>
<evidence type="ECO:0000313" key="3">
    <source>
        <dbReference type="Proteomes" id="UP001187531"/>
    </source>
</evidence>
<accession>A0AA88I4Q5</accession>
<keyword evidence="3" id="KW-1185">Reference proteome</keyword>